<sequence length="385" mass="39806">MSRHRLFGSLCGLVFFLNLARIVFAPLLDVFIAEFGIGEATAGLIVTLAWVGSASLRLPAGWLLTRLPRHYLVIVSGAILTGAAAATAAAVTVRQLMIGAFLMGTASGVYFVSANPLLSELYPERVGRVMGIHGAANQVAAVAAAPLVAVSLWVDWRLALWTIAVGAAVVTVATVVVSRQTEMPEAGGADRSLVAGARSEWRIILAALGLAGLAVFVWQGVFNFYELYMQARGLSPSAASTMLTIVFAAGVPAFFVAGELADDLPSVPLLLGIVASFAGCLLLVVAADGFVALAISSALVGFVIHALFPATDAYILGALPDSARGSAYAVFSTVWMVSQSVGSSVVGTLIEYGLAYDTVFTAAAGVLLATVVGLSFLERAGRLPS</sequence>
<keyword evidence="5 6" id="KW-0472">Membrane</keyword>
<dbReference type="InterPro" id="IPR011701">
    <property type="entry name" value="MFS"/>
</dbReference>
<evidence type="ECO:0000256" key="3">
    <source>
        <dbReference type="ARBA" id="ARBA00022692"/>
    </source>
</evidence>
<gene>
    <name evidence="8" type="ORF">ACFSBW_06680</name>
</gene>
<feature type="transmembrane region" description="Helical" evidence="6">
    <location>
        <begin position="130"/>
        <end position="152"/>
    </location>
</feature>
<feature type="transmembrane region" description="Helical" evidence="6">
    <location>
        <begin position="238"/>
        <end position="257"/>
    </location>
</feature>
<feature type="transmembrane region" description="Helical" evidence="6">
    <location>
        <begin position="158"/>
        <end position="178"/>
    </location>
</feature>
<reference evidence="8 9" key="1">
    <citation type="journal article" date="2019" name="Int. J. Syst. Evol. Microbiol.">
        <title>The Global Catalogue of Microorganisms (GCM) 10K type strain sequencing project: providing services to taxonomists for standard genome sequencing and annotation.</title>
        <authorList>
            <consortium name="The Broad Institute Genomics Platform"/>
            <consortium name="The Broad Institute Genome Sequencing Center for Infectious Disease"/>
            <person name="Wu L."/>
            <person name="Ma J."/>
        </authorList>
    </citation>
    <scope>NUCLEOTIDE SEQUENCE [LARGE SCALE GENOMIC DNA]</scope>
    <source>
        <strain evidence="8 9">CGMCC 1.10593</strain>
    </source>
</reference>
<keyword evidence="4 6" id="KW-1133">Transmembrane helix</keyword>
<dbReference type="EMBL" id="JBHUDM010000002">
    <property type="protein sequence ID" value="MFD1641558.1"/>
    <property type="molecule type" value="Genomic_DNA"/>
</dbReference>
<feature type="transmembrane region" description="Helical" evidence="6">
    <location>
        <begin position="356"/>
        <end position="377"/>
    </location>
</feature>
<organism evidence="8 9">
    <name type="scientific">Halohasta litorea</name>
    <dbReference type="NCBI Taxonomy" id="869891"/>
    <lineage>
        <taxon>Archaea</taxon>
        <taxon>Methanobacteriati</taxon>
        <taxon>Methanobacteriota</taxon>
        <taxon>Stenosarchaea group</taxon>
        <taxon>Halobacteria</taxon>
        <taxon>Halobacteriales</taxon>
        <taxon>Haloferacaceae</taxon>
        <taxon>Halohasta</taxon>
    </lineage>
</organism>
<dbReference type="PANTHER" id="PTHR43124:SF3">
    <property type="entry name" value="CHLORAMPHENICOL EFFLUX PUMP RV0191"/>
    <property type="match status" value="1"/>
</dbReference>
<dbReference type="Gene3D" id="1.20.1250.20">
    <property type="entry name" value="MFS general substrate transporter like domains"/>
    <property type="match status" value="2"/>
</dbReference>
<feature type="transmembrane region" description="Helical" evidence="6">
    <location>
        <begin position="71"/>
        <end position="91"/>
    </location>
</feature>
<feature type="transmembrane region" description="Helical" evidence="6">
    <location>
        <begin position="328"/>
        <end position="350"/>
    </location>
</feature>
<comment type="caution">
    <text evidence="8">The sequence shown here is derived from an EMBL/GenBank/DDBJ whole genome shotgun (WGS) entry which is preliminary data.</text>
</comment>
<keyword evidence="2" id="KW-1003">Cell membrane</keyword>
<dbReference type="SUPFAM" id="SSF103473">
    <property type="entry name" value="MFS general substrate transporter"/>
    <property type="match status" value="1"/>
</dbReference>
<dbReference type="Pfam" id="PF07690">
    <property type="entry name" value="MFS_1"/>
    <property type="match status" value="1"/>
</dbReference>
<evidence type="ECO:0000256" key="1">
    <source>
        <dbReference type="ARBA" id="ARBA00004651"/>
    </source>
</evidence>
<dbReference type="InterPro" id="IPR036259">
    <property type="entry name" value="MFS_trans_sf"/>
</dbReference>
<feature type="transmembrane region" description="Helical" evidence="6">
    <location>
        <begin position="199"/>
        <end position="218"/>
    </location>
</feature>
<evidence type="ECO:0000259" key="7">
    <source>
        <dbReference type="PROSITE" id="PS50850"/>
    </source>
</evidence>
<name>A0ABD6D8W4_9EURY</name>
<feature type="transmembrane region" description="Helical" evidence="6">
    <location>
        <begin position="97"/>
        <end position="118"/>
    </location>
</feature>
<evidence type="ECO:0000256" key="2">
    <source>
        <dbReference type="ARBA" id="ARBA00022475"/>
    </source>
</evidence>
<dbReference type="Proteomes" id="UP001597052">
    <property type="component" value="Unassembled WGS sequence"/>
</dbReference>
<protein>
    <submittedName>
        <fullName evidence="8">MFS transporter</fullName>
    </submittedName>
</protein>
<evidence type="ECO:0000256" key="5">
    <source>
        <dbReference type="ARBA" id="ARBA00023136"/>
    </source>
</evidence>
<feature type="domain" description="Major facilitator superfamily (MFS) profile" evidence="7">
    <location>
        <begin position="4"/>
        <end position="381"/>
    </location>
</feature>
<keyword evidence="3 6" id="KW-0812">Transmembrane</keyword>
<feature type="transmembrane region" description="Helical" evidence="6">
    <location>
        <begin position="269"/>
        <end position="287"/>
    </location>
</feature>
<feature type="transmembrane region" description="Helical" evidence="6">
    <location>
        <begin position="293"/>
        <end position="316"/>
    </location>
</feature>
<dbReference type="InterPro" id="IPR020846">
    <property type="entry name" value="MFS_dom"/>
</dbReference>
<dbReference type="AlphaFoldDB" id="A0ABD6D8W4"/>
<evidence type="ECO:0000313" key="8">
    <source>
        <dbReference type="EMBL" id="MFD1641558.1"/>
    </source>
</evidence>
<dbReference type="PROSITE" id="PS50850">
    <property type="entry name" value="MFS"/>
    <property type="match status" value="1"/>
</dbReference>
<comment type="subcellular location">
    <subcellularLocation>
        <location evidence="1">Cell membrane</location>
        <topology evidence="1">Multi-pass membrane protein</topology>
    </subcellularLocation>
</comment>
<dbReference type="GO" id="GO:0005886">
    <property type="term" value="C:plasma membrane"/>
    <property type="evidence" value="ECO:0007669"/>
    <property type="project" value="UniProtKB-SubCell"/>
</dbReference>
<dbReference type="PANTHER" id="PTHR43124">
    <property type="entry name" value="PURINE EFFLUX PUMP PBUE"/>
    <property type="match status" value="1"/>
</dbReference>
<dbReference type="RefSeq" id="WP_256396841.1">
    <property type="nucleotide sequence ID" value="NZ_JANHDJ010000005.1"/>
</dbReference>
<evidence type="ECO:0000256" key="6">
    <source>
        <dbReference type="SAM" id="Phobius"/>
    </source>
</evidence>
<evidence type="ECO:0000313" key="9">
    <source>
        <dbReference type="Proteomes" id="UP001597052"/>
    </source>
</evidence>
<keyword evidence="9" id="KW-1185">Reference proteome</keyword>
<evidence type="ECO:0000256" key="4">
    <source>
        <dbReference type="ARBA" id="ARBA00022989"/>
    </source>
</evidence>
<dbReference type="InterPro" id="IPR050189">
    <property type="entry name" value="MFS_Efflux_Transporters"/>
</dbReference>
<accession>A0ABD6D8W4</accession>
<proteinExistence type="predicted"/>